<evidence type="ECO:0000313" key="2">
    <source>
        <dbReference type="EMBL" id="OWZ06920.1"/>
    </source>
</evidence>
<dbReference type="STRING" id="4795.A0A225VQV4"/>
<dbReference type="AlphaFoldDB" id="A0A225VQV4"/>
<organism evidence="2 3">
    <name type="scientific">Phytophthora megakarya</name>
    <dbReference type="NCBI Taxonomy" id="4795"/>
    <lineage>
        <taxon>Eukaryota</taxon>
        <taxon>Sar</taxon>
        <taxon>Stramenopiles</taxon>
        <taxon>Oomycota</taxon>
        <taxon>Peronosporomycetes</taxon>
        <taxon>Peronosporales</taxon>
        <taxon>Peronosporaceae</taxon>
        <taxon>Phytophthora</taxon>
    </lineage>
</organism>
<dbReference type="Proteomes" id="UP000198211">
    <property type="component" value="Unassembled WGS sequence"/>
</dbReference>
<comment type="caution">
    <text evidence="2">The sequence shown here is derived from an EMBL/GenBank/DDBJ whole genome shotgun (WGS) entry which is preliminary data.</text>
</comment>
<dbReference type="InterPro" id="IPR043502">
    <property type="entry name" value="DNA/RNA_pol_sf"/>
</dbReference>
<dbReference type="Pfam" id="PF00078">
    <property type="entry name" value="RVT_1"/>
    <property type="match status" value="1"/>
</dbReference>
<dbReference type="InterPro" id="IPR000477">
    <property type="entry name" value="RT_dom"/>
</dbReference>
<dbReference type="Gene3D" id="3.10.10.10">
    <property type="entry name" value="HIV Type 1 Reverse Transcriptase, subunit A, domain 1"/>
    <property type="match status" value="1"/>
</dbReference>
<gene>
    <name evidence="2" type="ORF">PHMEG_00020760</name>
</gene>
<feature type="domain" description="Reverse transcriptase" evidence="1">
    <location>
        <begin position="152"/>
        <end position="239"/>
    </location>
</feature>
<name>A0A225VQV4_9STRA</name>
<evidence type="ECO:0000259" key="1">
    <source>
        <dbReference type="Pfam" id="PF00078"/>
    </source>
</evidence>
<proteinExistence type="predicted"/>
<dbReference type="PANTHER" id="PTHR33064">
    <property type="entry name" value="POL PROTEIN"/>
    <property type="match status" value="1"/>
</dbReference>
<dbReference type="CDD" id="cd01647">
    <property type="entry name" value="RT_LTR"/>
    <property type="match status" value="1"/>
</dbReference>
<dbReference type="InterPro" id="IPR051320">
    <property type="entry name" value="Viral_Replic_Matur_Polypro"/>
</dbReference>
<dbReference type="SUPFAM" id="SSF56672">
    <property type="entry name" value="DNA/RNA polymerases"/>
    <property type="match status" value="1"/>
</dbReference>
<protein>
    <recommendedName>
        <fullName evidence="1">Reverse transcriptase domain-containing protein</fullName>
    </recommendedName>
</protein>
<reference evidence="3" key="1">
    <citation type="submission" date="2017-03" db="EMBL/GenBank/DDBJ databases">
        <title>Phytopthora megakarya and P. palmivora, two closely related causual agents of cacao black pod achieved similar genome size and gene model numbers by different mechanisms.</title>
        <authorList>
            <person name="Ali S."/>
            <person name="Shao J."/>
            <person name="Larry D.J."/>
            <person name="Kronmiller B."/>
            <person name="Shen D."/>
            <person name="Strem M.D."/>
            <person name="Melnick R.L."/>
            <person name="Guiltinan M.J."/>
            <person name="Tyler B.M."/>
            <person name="Meinhardt L.W."/>
            <person name="Bailey B.A."/>
        </authorList>
    </citation>
    <scope>NUCLEOTIDE SEQUENCE [LARGE SCALE GENOMIC DNA]</scope>
    <source>
        <strain evidence="3">zdho120</strain>
    </source>
</reference>
<sequence length="252" mass="28675">MLEYTYNSVMQEIKAEIASGNRDNDDDFALVGSAGLQQSLSFAGKRVLLVGTHPKVRILSCPTREQRNLVEVRKRHEGIMIASGNALPLPHTEWFALLTCRGICPLNKEHGERHSECWRVVERAITGGIDHVLRQPMDITLCDSAKMNGVDIRLCIDYKRVSTITTIMEYAMPLVDDLMTNMEAYLWFCSLHVASRFWAVMMPERARKVSAFVCALGHFEWRRMPFGLTNAPMIYQRMTACDRGFNEASFPI</sequence>
<dbReference type="EMBL" id="NBNE01003761">
    <property type="protein sequence ID" value="OWZ06920.1"/>
    <property type="molecule type" value="Genomic_DNA"/>
</dbReference>
<dbReference type="PANTHER" id="PTHR33064:SF37">
    <property type="entry name" value="RIBONUCLEASE H"/>
    <property type="match status" value="1"/>
</dbReference>
<accession>A0A225VQV4</accession>
<keyword evidence="3" id="KW-1185">Reference proteome</keyword>
<evidence type="ECO:0000313" key="3">
    <source>
        <dbReference type="Proteomes" id="UP000198211"/>
    </source>
</evidence>